<keyword evidence="2" id="KW-1185">Reference proteome</keyword>
<accession>A0A1D2LS88</accession>
<organism evidence="1 2">
    <name type="scientific">Brochothrix thermosphacta</name>
    <name type="common">Microbacterium thermosphactum</name>
    <dbReference type="NCBI Taxonomy" id="2756"/>
    <lineage>
        <taxon>Bacteria</taxon>
        <taxon>Bacillati</taxon>
        <taxon>Bacillota</taxon>
        <taxon>Bacilli</taxon>
        <taxon>Bacillales</taxon>
        <taxon>Listeriaceae</taxon>
        <taxon>Brochothrix</taxon>
    </lineage>
</organism>
<evidence type="ECO:0000313" key="2">
    <source>
        <dbReference type="Proteomes" id="UP000243591"/>
    </source>
</evidence>
<reference evidence="1 2" key="1">
    <citation type="submission" date="2017-09" db="EMBL/GenBank/DDBJ databases">
        <title>Complete Genome Sequences of Two Strains of the Meat Spoilage Bacterium Brochothrix thermosphacta Isolated from Ground Chicken.</title>
        <authorList>
            <person name="Paoli G.C."/>
            <person name="Wijey C."/>
            <person name="Chen C.-Y."/>
            <person name="Nguyen L."/>
            <person name="Yan X."/>
            <person name="Irwin P.L."/>
        </authorList>
    </citation>
    <scope>NUCLEOTIDE SEQUENCE [LARGE SCALE GENOMIC DNA]</scope>
    <source>
        <strain evidence="1 2">BI</strain>
    </source>
</reference>
<dbReference type="RefSeq" id="WP_029092568.1">
    <property type="nucleotide sequence ID" value="NZ_CBCPIX010000002.1"/>
</dbReference>
<dbReference type="Gene3D" id="2.60.40.2850">
    <property type="match status" value="1"/>
</dbReference>
<dbReference type="Proteomes" id="UP000243591">
    <property type="component" value="Chromosome"/>
</dbReference>
<dbReference type="KEGG" id="bths:CNY62_10965"/>
<protein>
    <submittedName>
        <fullName evidence="1">Uncharacterized protein</fullName>
    </submittedName>
</protein>
<dbReference type="AlphaFoldDB" id="A0A1D2LS88"/>
<name>A0A1D2LS88_BROTH</name>
<evidence type="ECO:0000313" key="1">
    <source>
        <dbReference type="EMBL" id="ATF26831.1"/>
    </source>
</evidence>
<gene>
    <name evidence="1" type="ORF">CNY62_10965</name>
</gene>
<sequence>MVQWSIWGQARQKSEYDHNKKQHRTTSMMNSKSIRSDWKNPKITATAKTPWYWSYSSNNSYWLLDNL</sequence>
<dbReference type="EMBL" id="CP023483">
    <property type="protein sequence ID" value="ATF26831.1"/>
    <property type="molecule type" value="Genomic_DNA"/>
</dbReference>
<proteinExistence type="predicted"/>